<proteinExistence type="predicted"/>
<organism evidence="1 2">
    <name type="scientific">Tanacetum coccineum</name>
    <dbReference type="NCBI Taxonomy" id="301880"/>
    <lineage>
        <taxon>Eukaryota</taxon>
        <taxon>Viridiplantae</taxon>
        <taxon>Streptophyta</taxon>
        <taxon>Embryophyta</taxon>
        <taxon>Tracheophyta</taxon>
        <taxon>Spermatophyta</taxon>
        <taxon>Magnoliopsida</taxon>
        <taxon>eudicotyledons</taxon>
        <taxon>Gunneridae</taxon>
        <taxon>Pentapetalae</taxon>
        <taxon>asterids</taxon>
        <taxon>campanulids</taxon>
        <taxon>Asterales</taxon>
        <taxon>Asteraceae</taxon>
        <taxon>Asteroideae</taxon>
        <taxon>Anthemideae</taxon>
        <taxon>Anthemidinae</taxon>
        <taxon>Tanacetum</taxon>
    </lineage>
</organism>
<evidence type="ECO:0000313" key="2">
    <source>
        <dbReference type="Proteomes" id="UP001151760"/>
    </source>
</evidence>
<sequence>MKMSMIALKVVSPDFKSEEKLLILGHGFTINLNPPETEMGKMLKDSLSWVQGPCREKPIYKSADNSLRNPSKNPEFLFHGSRSWHLWIASTFAGIHGNPSDVKICDTRKSHFSQPKFALGKLALVSSMSRRSVKQCEDGIHVPL</sequence>
<evidence type="ECO:0000313" key="1">
    <source>
        <dbReference type="EMBL" id="GJS79409.1"/>
    </source>
</evidence>
<reference evidence="1" key="1">
    <citation type="journal article" date="2022" name="Int. J. Mol. Sci.">
        <title>Draft Genome of Tanacetum Coccineum: Genomic Comparison of Closely Related Tanacetum-Family Plants.</title>
        <authorList>
            <person name="Yamashiro T."/>
            <person name="Shiraishi A."/>
            <person name="Nakayama K."/>
            <person name="Satake H."/>
        </authorList>
    </citation>
    <scope>NUCLEOTIDE SEQUENCE</scope>
</reference>
<reference evidence="1" key="2">
    <citation type="submission" date="2022-01" db="EMBL/GenBank/DDBJ databases">
        <authorList>
            <person name="Yamashiro T."/>
            <person name="Shiraishi A."/>
            <person name="Satake H."/>
            <person name="Nakayama K."/>
        </authorList>
    </citation>
    <scope>NUCLEOTIDE SEQUENCE</scope>
</reference>
<keyword evidence="2" id="KW-1185">Reference proteome</keyword>
<dbReference type="EMBL" id="BQNB010010595">
    <property type="protein sequence ID" value="GJS79409.1"/>
    <property type="molecule type" value="Genomic_DNA"/>
</dbReference>
<accession>A0ABQ4YNG8</accession>
<comment type="caution">
    <text evidence="1">The sequence shown here is derived from an EMBL/GenBank/DDBJ whole genome shotgun (WGS) entry which is preliminary data.</text>
</comment>
<gene>
    <name evidence="1" type="ORF">Tco_0729290</name>
</gene>
<name>A0ABQ4YNG8_9ASTR</name>
<protein>
    <submittedName>
        <fullName evidence="1">Uncharacterized protein</fullName>
    </submittedName>
</protein>
<dbReference type="Proteomes" id="UP001151760">
    <property type="component" value="Unassembled WGS sequence"/>
</dbReference>